<keyword evidence="5" id="KW-0819">tRNA processing</keyword>
<proteinExistence type="inferred from homology"/>
<dbReference type="Proteomes" id="UP000237144">
    <property type="component" value="Unassembled WGS sequence"/>
</dbReference>
<dbReference type="Pfam" id="PF08617">
    <property type="entry name" value="CGI-121"/>
    <property type="match status" value="1"/>
</dbReference>
<dbReference type="InterPro" id="IPR013926">
    <property type="entry name" value="CGI121/TPRKB"/>
</dbReference>
<comment type="caution">
    <text evidence="9">The sequence shown here is derived from an EMBL/GenBank/DDBJ whole genome shotgun (WGS) entry which is preliminary data.</text>
</comment>
<comment type="function">
    <text evidence="7">Component of the EKC/KEOPS complex that is required for the formation of a threonylcarbamoyl group on adenosine at position 37 (t(6)A37) in tRNAs that read codons beginning with adenine. The complex is probably involved in the transfer of the threonylcarbamoyl moiety of threonylcarbamoyl-AMP (TC-AMP) to the N6 group of A37. CGI121 acts as an allosteric effector that regulates the t(6)A activity of the complex. The EKC/KEOPS complex also promotes both telomere uncapping and telomere elongation. The complex is required for efficient recruitment of transcriptional coactivators. CGI121 is not required for tRNA modification.</text>
</comment>
<evidence type="ECO:0000256" key="6">
    <source>
        <dbReference type="ARBA" id="ARBA00023242"/>
    </source>
</evidence>
<dbReference type="GO" id="GO:0002949">
    <property type="term" value="P:tRNA threonylcarbamoyladenosine modification"/>
    <property type="evidence" value="ECO:0007669"/>
    <property type="project" value="TreeGrafter"/>
</dbReference>
<dbReference type="STRING" id="741276.A0A2S5BBF3"/>
<comment type="subcellular location">
    <subcellularLocation>
        <location evidence="1">Nucleus</location>
    </subcellularLocation>
</comment>
<dbReference type="PANTHER" id="PTHR15840">
    <property type="entry name" value="CGI-121 FAMILY MEMBER"/>
    <property type="match status" value="1"/>
</dbReference>
<evidence type="ECO:0000256" key="4">
    <source>
        <dbReference type="ARBA" id="ARBA00016009"/>
    </source>
</evidence>
<evidence type="ECO:0000256" key="7">
    <source>
        <dbReference type="ARBA" id="ARBA00025043"/>
    </source>
</evidence>
<keyword evidence="6 8" id="KW-0539">Nucleus</keyword>
<evidence type="ECO:0000256" key="5">
    <source>
        <dbReference type="ARBA" id="ARBA00022694"/>
    </source>
</evidence>
<protein>
    <recommendedName>
        <fullName evidence="4">EKC/KEOPS complex subunit CGI121</fullName>
    </recommendedName>
    <alternativeName>
        <fullName evidence="3">EKC/KEOPS complex subunit cgi121</fullName>
    </alternativeName>
</protein>
<evidence type="ECO:0000256" key="3">
    <source>
        <dbReference type="ARBA" id="ARBA00015316"/>
    </source>
</evidence>
<dbReference type="OrthoDB" id="329139at2759"/>
<comment type="similarity">
    <text evidence="2 8">Belongs to the CGI121/TPRKB family.</text>
</comment>
<reference evidence="9 10" key="1">
    <citation type="journal article" date="2018" name="Front. Microbiol.">
        <title>Prospects for Fungal Bioremediation of Acidic Radioactive Waste Sites: Characterization and Genome Sequence of Rhodotorula taiwanensis MD1149.</title>
        <authorList>
            <person name="Tkavc R."/>
            <person name="Matrosova V.Y."/>
            <person name="Grichenko O.E."/>
            <person name="Gostincar C."/>
            <person name="Volpe R.P."/>
            <person name="Klimenkova P."/>
            <person name="Gaidamakova E.K."/>
            <person name="Zhou C.E."/>
            <person name="Stewart B.J."/>
            <person name="Lyman M.G."/>
            <person name="Malfatti S.A."/>
            <person name="Rubinfeld B."/>
            <person name="Courtot M."/>
            <person name="Singh J."/>
            <person name="Dalgard C.L."/>
            <person name="Hamilton T."/>
            <person name="Frey K.G."/>
            <person name="Gunde-Cimerman N."/>
            <person name="Dugan L."/>
            <person name="Daly M.J."/>
        </authorList>
    </citation>
    <scope>NUCLEOTIDE SEQUENCE [LARGE SCALE GENOMIC DNA]</scope>
    <source>
        <strain evidence="9 10">MD1149</strain>
    </source>
</reference>
<dbReference type="GO" id="GO:0005829">
    <property type="term" value="C:cytosol"/>
    <property type="evidence" value="ECO:0007669"/>
    <property type="project" value="TreeGrafter"/>
</dbReference>
<evidence type="ECO:0000313" key="9">
    <source>
        <dbReference type="EMBL" id="POY74106.1"/>
    </source>
</evidence>
<evidence type="ECO:0000313" key="10">
    <source>
        <dbReference type="Proteomes" id="UP000237144"/>
    </source>
</evidence>
<dbReference type="InterPro" id="IPR036504">
    <property type="entry name" value="CGI121/TPRKB_sf"/>
</dbReference>
<dbReference type="GO" id="GO:0000408">
    <property type="term" value="C:EKC/KEOPS complex"/>
    <property type="evidence" value="ECO:0007669"/>
    <property type="project" value="TreeGrafter"/>
</dbReference>
<organism evidence="9 10">
    <name type="scientific">Rhodotorula taiwanensis</name>
    <dbReference type="NCBI Taxonomy" id="741276"/>
    <lineage>
        <taxon>Eukaryota</taxon>
        <taxon>Fungi</taxon>
        <taxon>Dikarya</taxon>
        <taxon>Basidiomycota</taxon>
        <taxon>Pucciniomycotina</taxon>
        <taxon>Microbotryomycetes</taxon>
        <taxon>Sporidiobolales</taxon>
        <taxon>Sporidiobolaceae</taxon>
        <taxon>Rhodotorula</taxon>
    </lineage>
</organism>
<keyword evidence="10" id="KW-1185">Reference proteome</keyword>
<evidence type="ECO:0000256" key="1">
    <source>
        <dbReference type="ARBA" id="ARBA00004123"/>
    </source>
</evidence>
<gene>
    <name evidence="9" type="ORF">BMF94_2918</name>
</gene>
<dbReference type="AlphaFoldDB" id="A0A2S5BBF3"/>
<dbReference type="Gene3D" id="3.30.2380.10">
    <property type="entry name" value="CGI121/TPRKB"/>
    <property type="match status" value="1"/>
</dbReference>
<dbReference type="SUPFAM" id="SSF143870">
    <property type="entry name" value="PF0523-like"/>
    <property type="match status" value="1"/>
</dbReference>
<dbReference type="GO" id="GO:0005634">
    <property type="term" value="C:nucleus"/>
    <property type="evidence" value="ECO:0007669"/>
    <property type="project" value="UniProtKB-SubCell"/>
</dbReference>
<accession>A0A2S5BBF3</accession>
<sequence length="210" mass="22798">MESYPLSYAEATVHLCLFEVSNAAELRSRLVTASQLPDDDRGDEERAAVDFAFIDAKMITSRLHALTAVQQALLARSDGTLKTKTIHSEVLWMLEPGSNISDSLKHFGLSASTRHLLLVHIGSANGGDAAQERSAAEGVWRRMEAIVEGKAISLEQLGRLPDGGTDEKGIRKTYKLNQDAVFKNLPLGTPEALEVLDRLTTSTVALKVAT</sequence>
<evidence type="ECO:0000256" key="8">
    <source>
        <dbReference type="RuleBase" id="RU004398"/>
    </source>
</evidence>
<name>A0A2S5BBF3_9BASI</name>
<dbReference type="PANTHER" id="PTHR15840:SF10">
    <property type="entry name" value="EKC_KEOPS COMPLEX SUBUNIT TPRKB"/>
    <property type="match status" value="1"/>
</dbReference>
<dbReference type="EMBL" id="PJQD01000029">
    <property type="protein sequence ID" value="POY74106.1"/>
    <property type="molecule type" value="Genomic_DNA"/>
</dbReference>
<evidence type="ECO:0000256" key="2">
    <source>
        <dbReference type="ARBA" id="ARBA00005546"/>
    </source>
</evidence>